<feature type="transmembrane region" description="Helical" evidence="6">
    <location>
        <begin position="271"/>
        <end position="290"/>
    </location>
</feature>
<name>A0A9X8D1G6_9BURK</name>
<feature type="transmembrane region" description="Helical" evidence="6">
    <location>
        <begin position="320"/>
        <end position="344"/>
    </location>
</feature>
<evidence type="ECO:0000313" key="8">
    <source>
        <dbReference type="EMBL" id="RIX75765.1"/>
    </source>
</evidence>
<feature type="transmembrane region" description="Helical" evidence="6">
    <location>
        <begin position="297"/>
        <end position="314"/>
    </location>
</feature>
<keyword evidence="4 6" id="KW-1133">Transmembrane helix</keyword>
<feature type="transmembrane region" description="Helical" evidence="6">
    <location>
        <begin position="230"/>
        <end position="251"/>
    </location>
</feature>
<feature type="transmembrane region" description="Helical" evidence="6">
    <location>
        <begin position="31"/>
        <end position="50"/>
    </location>
</feature>
<dbReference type="InterPro" id="IPR011701">
    <property type="entry name" value="MFS"/>
</dbReference>
<evidence type="ECO:0000256" key="2">
    <source>
        <dbReference type="ARBA" id="ARBA00022475"/>
    </source>
</evidence>
<feature type="transmembrane region" description="Helical" evidence="6">
    <location>
        <begin position="186"/>
        <end position="209"/>
    </location>
</feature>
<dbReference type="Gene3D" id="1.20.1250.20">
    <property type="entry name" value="MFS general substrate transporter like domains"/>
    <property type="match status" value="1"/>
</dbReference>
<feature type="transmembrane region" description="Helical" evidence="6">
    <location>
        <begin position="356"/>
        <end position="376"/>
    </location>
</feature>
<dbReference type="GO" id="GO:0005886">
    <property type="term" value="C:plasma membrane"/>
    <property type="evidence" value="ECO:0007669"/>
    <property type="project" value="UniProtKB-SubCell"/>
</dbReference>
<feature type="transmembrane region" description="Helical" evidence="6">
    <location>
        <begin position="70"/>
        <end position="91"/>
    </location>
</feature>
<gene>
    <name evidence="8" type="ORF">D3H34_24655</name>
</gene>
<organism evidence="8 9">
    <name type="scientific">Acidovorax cavernicola</name>
    <dbReference type="NCBI Taxonomy" id="1675792"/>
    <lineage>
        <taxon>Bacteria</taxon>
        <taxon>Pseudomonadati</taxon>
        <taxon>Pseudomonadota</taxon>
        <taxon>Betaproteobacteria</taxon>
        <taxon>Burkholderiales</taxon>
        <taxon>Comamonadaceae</taxon>
        <taxon>Acidovorax</taxon>
    </lineage>
</organism>
<evidence type="ECO:0000256" key="6">
    <source>
        <dbReference type="SAM" id="Phobius"/>
    </source>
</evidence>
<reference evidence="8 9" key="1">
    <citation type="submission" date="2018-09" db="EMBL/GenBank/DDBJ databases">
        <title>Acidovorax cavernicola nov. sp. isolated from Gruta de las Maravillas (Aracena, Spain).</title>
        <authorList>
            <person name="Jurado V."/>
            <person name="Gutierrez-Patricio S."/>
            <person name="Gonzalez-Pimentel J.L."/>
            <person name="Miller A.Z."/>
            <person name="Laiz L."/>
            <person name="Saiz-Jimenez C."/>
        </authorList>
    </citation>
    <scope>NUCLEOTIDE SEQUENCE [LARGE SCALE GENOMIC DNA]</scope>
    <source>
        <strain evidence="8 9">1011MAR4D40.2</strain>
    </source>
</reference>
<evidence type="ECO:0000313" key="9">
    <source>
        <dbReference type="Proteomes" id="UP000265619"/>
    </source>
</evidence>
<comment type="subcellular location">
    <subcellularLocation>
        <location evidence="1">Cell membrane</location>
        <topology evidence="1">Multi-pass membrane protein</topology>
    </subcellularLocation>
</comment>
<feature type="transmembrane region" description="Helical" evidence="6">
    <location>
        <begin position="382"/>
        <end position="403"/>
    </location>
</feature>
<evidence type="ECO:0000259" key="7">
    <source>
        <dbReference type="PROSITE" id="PS50850"/>
    </source>
</evidence>
<dbReference type="OrthoDB" id="9812189at2"/>
<feature type="transmembrane region" description="Helical" evidence="6">
    <location>
        <begin position="100"/>
        <end position="119"/>
    </location>
</feature>
<feature type="domain" description="Major facilitator superfamily (MFS) profile" evidence="7">
    <location>
        <begin position="34"/>
        <end position="408"/>
    </location>
</feature>
<feature type="transmembrane region" description="Helical" evidence="6">
    <location>
        <begin position="158"/>
        <end position="180"/>
    </location>
</feature>
<dbReference type="InterPro" id="IPR050189">
    <property type="entry name" value="MFS_Efflux_Transporters"/>
</dbReference>
<sequence>MMNSSGSNPCIDDLAAPARDAAPVAPATRSAWLAVGSIAVGTFAMVSTEFMPIGLLTDIARGLNVSDGTAGLMITMPGVLAAFAGPALIVASGRLDRRTVLIALTLLLIGSNLLSAFAPNFATMLVARLMLGLAVGGFWTFAPAAATQLVPDASKARAMSLVLAGVSAATVLGVPAGSWLGSMFGWRASFAVTGALAAAVLLVQLWLLPAIPPQRAIGARDLLTPLTRRMAQVGLLAVLFFIAGHFGAYTYLKPLLQQVFGLPDSGVSTLLLVYGAVGFIGTFLGGSLVARSVRGTTLLAALMLATALLLSTLIGTGMVAGAVVVVIWGVAFGLIPVALTGWMMEAVPDAQEAGQALLVTGFQVAIASGALIGGLMVDSRGISSAMVLSGVLVLIAALIVGTLGRARGGAAPLAAIPE</sequence>
<dbReference type="InterPro" id="IPR036259">
    <property type="entry name" value="MFS_trans_sf"/>
</dbReference>
<feature type="transmembrane region" description="Helical" evidence="6">
    <location>
        <begin position="125"/>
        <end position="146"/>
    </location>
</feature>
<dbReference type="Proteomes" id="UP000265619">
    <property type="component" value="Unassembled WGS sequence"/>
</dbReference>
<dbReference type="RefSeq" id="WP_119556872.1">
    <property type="nucleotide sequence ID" value="NZ_QXMN01000040.1"/>
</dbReference>
<keyword evidence="3 6" id="KW-0812">Transmembrane</keyword>
<dbReference type="PANTHER" id="PTHR43124">
    <property type="entry name" value="PURINE EFFLUX PUMP PBUE"/>
    <property type="match status" value="1"/>
</dbReference>
<comment type="caution">
    <text evidence="8">The sequence shown here is derived from an EMBL/GenBank/DDBJ whole genome shotgun (WGS) entry which is preliminary data.</text>
</comment>
<dbReference type="Pfam" id="PF07690">
    <property type="entry name" value="MFS_1"/>
    <property type="match status" value="1"/>
</dbReference>
<dbReference type="AlphaFoldDB" id="A0A9X8D1G6"/>
<keyword evidence="5 6" id="KW-0472">Membrane</keyword>
<evidence type="ECO:0000256" key="4">
    <source>
        <dbReference type="ARBA" id="ARBA00022989"/>
    </source>
</evidence>
<dbReference type="SUPFAM" id="SSF103473">
    <property type="entry name" value="MFS general substrate transporter"/>
    <property type="match status" value="1"/>
</dbReference>
<keyword evidence="2" id="KW-1003">Cell membrane</keyword>
<dbReference type="InterPro" id="IPR020846">
    <property type="entry name" value="MFS_dom"/>
</dbReference>
<proteinExistence type="predicted"/>
<protein>
    <submittedName>
        <fullName evidence="8">MFS transporter</fullName>
    </submittedName>
</protein>
<dbReference type="PANTHER" id="PTHR43124:SF3">
    <property type="entry name" value="CHLORAMPHENICOL EFFLUX PUMP RV0191"/>
    <property type="match status" value="1"/>
</dbReference>
<dbReference type="GO" id="GO:0022857">
    <property type="term" value="F:transmembrane transporter activity"/>
    <property type="evidence" value="ECO:0007669"/>
    <property type="project" value="InterPro"/>
</dbReference>
<dbReference type="PROSITE" id="PS50850">
    <property type="entry name" value="MFS"/>
    <property type="match status" value="1"/>
</dbReference>
<dbReference type="EMBL" id="QXMN01000040">
    <property type="protein sequence ID" value="RIX75765.1"/>
    <property type="molecule type" value="Genomic_DNA"/>
</dbReference>
<accession>A0A9X8D1G6</accession>
<evidence type="ECO:0000256" key="3">
    <source>
        <dbReference type="ARBA" id="ARBA00022692"/>
    </source>
</evidence>
<evidence type="ECO:0000256" key="1">
    <source>
        <dbReference type="ARBA" id="ARBA00004651"/>
    </source>
</evidence>
<dbReference type="CDD" id="cd17324">
    <property type="entry name" value="MFS_NepI_like"/>
    <property type="match status" value="1"/>
</dbReference>
<keyword evidence="9" id="KW-1185">Reference proteome</keyword>
<evidence type="ECO:0000256" key="5">
    <source>
        <dbReference type="ARBA" id="ARBA00023136"/>
    </source>
</evidence>